<dbReference type="KEGG" id="pchm:VFPPC_13224"/>
<sequence length="206" mass="23400">MSSRRQRYTLGHGVYAGEIVLDNGETIWVEYLDDVVNHAVSALEYLQDAVEYIAARICEVESYNSIQIRSIFHSTTIQNGRKVHDRLGHHLTFTAARYVNDVVTESKTGHAYVSGIDLRRSAERWYDRVELQRVRWDDERGSSQGSRDTQSTSSRRSAERSTSSRSAAGQSSTASTADGWYPDPWAAESGMAERYYANGQWTEYTR</sequence>
<feature type="compositionally biased region" description="Low complexity" evidence="1">
    <location>
        <begin position="142"/>
        <end position="177"/>
    </location>
</feature>
<evidence type="ECO:0000313" key="2">
    <source>
        <dbReference type="EMBL" id="OAQ61200.1"/>
    </source>
</evidence>
<reference evidence="2 3" key="1">
    <citation type="journal article" date="2016" name="PLoS Pathog.">
        <title>Biosynthesis of antibiotic leucinostatins in bio-control fungus Purpureocillium lilacinum and their inhibition on phytophthora revealed by genome mining.</title>
        <authorList>
            <person name="Wang G."/>
            <person name="Liu Z."/>
            <person name="Lin R."/>
            <person name="Li E."/>
            <person name="Mao Z."/>
            <person name="Ling J."/>
            <person name="Yang Y."/>
            <person name="Yin W.B."/>
            <person name="Xie B."/>
        </authorList>
    </citation>
    <scope>NUCLEOTIDE SEQUENCE [LARGE SCALE GENOMIC DNA]</scope>
    <source>
        <strain evidence="2">170</strain>
    </source>
</reference>
<proteinExistence type="predicted"/>
<keyword evidence="3" id="KW-1185">Reference proteome</keyword>
<name>A0A179F7B0_METCM</name>
<dbReference type="AlphaFoldDB" id="A0A179F7B0"/>
<dbReference type="OrthoDB" id="5152036at2759"/>
<evidence type="ECO:0008006" key="4">
    <source>
        <dbReference type="Google" id="ProtNLM"/>
    </source>
</evidence>
<dbReference type="GeneID" id="28854995"/>
<organism evidence="2 3">
    <name type="scientific">Pochonia chlamydosporia 170</name>
    <dbReference type="NCBI Taxonomy" id="1380566"/>
    <lineage>
        <taxon>Eukaryota</taxon>
        <taxon>Fungi</taxon>
        <taxon>Dikarya</taxon>
        <taxon>Ascomycota</taxon>
        <taxon>Pezizomycotina</taxon>
        <taxon>Sordariomycetes</taxon>
        <taxon>Hypocreomycetidae</taxon>
        <taxon>Hypocreales</taxon>
        <taxon>Clavicipitaceae</taxon>
        <taxon>Pochonia</taxon>
    </lineage>
</organism>
<comment type="caution">
    <text evidence="2">The sequence shown here is derived from an EMBL/GenBank/DDBJ whole genome shotgun (WGS) entry which is preliminary data.</text>
</comment>
<evidence type="ECO:0000256" key="1">
    <source>
        <dbReference type="SAM" id="MobiDB-lite"/>
    </source>
</evidence>
<evidence type="ECO:0000313" key="3">
    <source>
        <dbReference type="Proteomes" id="UP000078397"/>
    </source>
</evidence>
<gene>
    <name evidence="2" type="ORF">VFPPC_13224</name>
</gene>
<protein>
    <recommendedName>
        <fullName evidence="4">DUF2510 domain-containing protein</fullName>
    </recommendedName>
</protein>
<dbReference type="RefSeq" id="XP_018139009.1">
    <property type="nucleotide sequence ID" value="XM_018291001.1"/>
</dbReference>
<dbReference type="EMBL" id="LSBJ02000001">
    <property type="protein sequence ID" value="OAQ61200.1"/>
    <property type="molecule type" value="Genomic_DNA"/>
</dbReference>
<feature type="region of interest" description="Disordered" evidence="1">
    <location>
        <begin position="137"/>
        <end position="183"/>
    </location>
</feature>
<accession>A0A179F7B0</accession>
<dbReference type="Proteomes" id="UP000078397">
    <property type="component" value="Unassembled WGS sequence"/>
</dbReference>